<dbReference type="Proteomes" id="UP000316304">
    <property type="component" value="Unassembled WGS sequence"/>
</dbReference>
<keyword evidence="3" id="KW-1185">Reference proteome</keyword>
<sequence>MTSEDSKASRPAVSGWLQEGFHRFLTPYLRRHFHSIAITRDSWNVSLIPEQEPLVVIANHPSWWDPLAAHYLNRRLFPQRQFFAPIDAAALEQYRVFAKLGFYGVTMNSTAGATAFLQQSRAILMSQGTSLWLTPEGRFADVRDHAATLMPGTAHLCSRMQHGWVLPIALEYAFWEERLPECLCKIGTPLRISEHVDATKADWQRLLTARLRQTQTELSAAVVTRDSEAFENILSGIRGAGILYDSMRRLKSLLTGTQFKASHGEKLP</sequence>
<comment type="caution">
    <text evidence="2">The sequence shown here is derived from an EMBL/GenBank/DDBJ whole genome shotgun (WGS) entry which is preliminary data.</text>
</comment>
<dbReference type="OrthoDB" id="152799at2"/>
<dbReference type="AlphaFoldDB" id="A0A5C6BZK5"/>
<dbReference type="Pfam" id="PF01553">
    <property type="entry name" value="Acyltransferase"/>
    <property type="match status" value="1"/>
</dbReference>
<evidence type="ECO:0000313" key="3">
    <source>
        <dbReference type="Proteomes" id="UP000316304"/>
    </source>
</evidence>
<dbReference type="CDD" id="cd06551">
    <property type="entry name" value="LPLAT"/>
    <property type="match status" value="1"/>
</dbReference>
<evidence type="ECO:0000259" key="1">
    <source>
        <dbReference type="Pfam" id="PF01553"/>
    </source>
</evidence>
<organism evidence="2 3">
    <name type="scientific">Novipirellula galeiformis</name>
    <dbReference type="NCBI Taxonomy" id="2528004"/>
    <lineage>
        <taxon>Bacteria</taxon>
        <taxon>Pseudomonadati</taxon>
        <taxon>Planctomycetota</taxon>
        <taxon>Planctomycetia</taxon>
        <taxon>Pirellulales</taxon>
        <taxon>Pirellulaceae</taxon>
        <taxon>Novipirellula</taxon>
    </lineage>
</organism>
<reference evidence="2 3" key="1">
    <citation type="submission" date="2019-02" db="EMBL/GenBank/DDBJ databases">
        <title>Deep-cultivation of Planctomycetes and their phenomic and genomic characterization uncovers novel biology.</title>
        <authorList>
            <person name="Wiegand S."/>
            <person name="Jogler M."/>
            <person name="Boedeker C."/>
            <person name="Pinto D."/>
            <person name="Vollmers J."/>
            <person name="Rivas-Marin E."/>
            <person name="Kohn T."/>
            <person name="Peeters S.H."/>
            <person name="Heuer A."/>
            <person name="Rast P."/>
            <person name="Oberbeckmann S."/>
            <person name="Bunk B."/>
            <person name="Jeske O."/>
            <person name="Meyerdierks A."/>
            <person name="Storesund J.E."/>
            <person name="Kallscheuer N."/>
            <person name="Luecker S."/>
            <person name="Lage O.M."/>
            <person name="Pohl T."/>
            <person name="Merkel B.J."/>
            <person name="Hornburger P."/>
            <person name="Mueller R.-W."/>
            <person name="Bruemmer F."/>
            <person name="Labrenz M."/>
            <person name="Spormann A.M."/>
            <person name="Op Den Camp H."/>
            <person name="Overmann J."/>
            <person name="Amann R."/>
            <person name="Jetten M.S.M."/>
            <person name="Mascher T."/>
            <person name="Medema M.H."/>
            <person name="Devos D.P."/>
            <person name="Kaster A.-K."/>
            <person name="Ovreas L."/>
            <person name="Rohde M."/>
            <person name="Galperin M.Y."/>
            <person name="Jogler C."/>
        </authorList>
    </citation>
    <scope>NUCLEOTIDE SEQUENCE [LARGE SCALE GENOMIC DNA]</scope>
    <source>
        <strain evidence="2 3">Pla52o</strain>
    </source>
</reference>
<feature type="domain" description="Phospholipid/glycerol acyltransferase" evidence="1">
    <location>
        <begin position="47"/>
        <end position="169"/>
    </location>
</feature>
<protein>
    <recommendedName>
        <fullName evidence="1">Phospholipid/glycerol acyltransferase domain-containing protein</fullName>
    </recommendedName>
</protein>
<dbReference type="InterPro" id="IPR002123">
    <property type="entry name" value="Plipid/glycerol_acylTrfase"/>
</dbReference>
<accession>A0A5C6BZK5</accession>
<evidence type="ECO:0000313" key="2">
    <source>
        <dbReference type="EMBL" id="TWU17683.1"/>
    </source>
</evidence>
<dbReference type="RefSeq" id="WP_146596877.1">
    <property type="nucleotide sequence ID" value="NZ_SJPT01000010.1"/>
</dbReference>
<gene>
    <name evidence="2" type="ORF">Pla52o_48980</name>
</gene>
<proteinExistence type="predicted"/>
<dbReference type="EMBL" id="SJPT01000010">
    <property type="protein sequence ID" value="TWU17683.1"/>
    <property type="molecule type" value="Genomic_DNA"/>
</dbReference>
<dbReference type="SUPFAM" id="SSF69593">
    <property type="entry name" value="Glycerol-3-phosphate (1)-acyltransferase"/>
    <property type="match status" value="1"/>
</dbReference>
<name>A0A5C6BZK5_9BACT</name>
<dbReference type="GO" id="GO:0016746">
    <property type="term" value="F:acyltransferase activity"/>
    <property type="evidence" value="ECO:0007669"/>
    <property type="project" value="InterPro"/>
</dbReference>